<sequence length="946" mass="105382">MLQAGLFQATKIQADKGALLPSTKQKIGNGSSVHDLFGIETTDLPRAPSFFLRSAIDPSGLAATDSPRWRSAPSDQPPKIRKMERRVQEREQRWEHKNERKTLKRYLENIIGSTQDSPLRRVSQSGPALRRISPTEGGNALAGCYRRETVGRERQARTARKRSRPNQASIPKSSRISQARTVAPRPGPKGLGTSSRRPAIFNLALLPRNSNDSVPIAINLFLPLQPQIKASPLQQPPPPHILKRSDFAPSCSPSSTSGVSNSEKAPAPPMSVPTITLYSGPPGGICPTDLDLNSRALSSSTQRPLPGGLSCLFSSRSSPDDLSSHRCDDLSSSFSYTTSSSHFKTRDHSPVSVFHGPVSCSSASSSPPAIRLHSEDWKHVRDRNFSKFVRKALDSCLDYDSPSFPMPGSTVEEEELTFSLEETLVGIFPTSCESSALRLLAGAQSRHAIFHENIVIKAFYEAEKAHRGQVRASGDPYLQHCVETAVLLAQIGANSLVVAASLLHDSIDDSFMSYNYIRRIFGAEVANLVEGVSKLSQLSKLARDNNTASKTIEADRLHTMFLAMADARVVLIKLADRLHNMMTLEALPLVKQQRFAKETLKIFAPLANRLGIFTWKEQLENLCFKHLHTEEYNDISSKLDKYFDEQLIVSTIAKLGEALKKEGICYHILCGRQKSLYSIYRKMLKKKLSMDDILDIHGIRLVVENKGDCFAALKVIHQLWPKVFGKFKDYISRPKFNGYQSLHTVVTSSELIPLEIQVRTKEMHLQAEFGFAAHWRYKEGDAKHSAFVLQMVEWARSMVTWQLETMCSDHASLGGSPASIRPQCSFPFHSDGCPFLFSQQCDRVGPLYIVMLENERMSVHELPSNSTVADVLEHAGRSGSKWTACSFPFKEELRPRVNRKPVSDPHQKLRMGDVVELTPAISDESLVECREEIQRMYDGGLAIPSR</sequence>
<dbReference type="SUPFAM" id="SSF81301">
    <property type="entry name" value="Nucleotidyltransferase"/>
    <property type="match status" value="1"/>
</dbReference>
<keyword evidence="5" id="KW-0694">RNA-binding</keyword>
<evidence type="ECO:0000256" key="6">
    <source>
        <dbReference type="SAM" id="MobiDB-lite"/>
    </source>
</evidence>
<dbReference type="Pfam" id="PF04607">
    <property type="entry name" value="RelA_SpoT"/>
    <property type="match status" value="1"/>
</dbReference>
<evidence type="ECO:0000313" key="9">
    <source>
        <dbReference type="Proteomes" id="UP001412067"/>
    </source>
</evidence>
<dbReference type="PROSITE" id="PS51831">
    <property type="entry name" value="HD"/>
    <property type="match status" value="1"/>
</dbReference>
<protein>
    <recommendedName>
        <fullName evidence="2">GTP diphosphokinase</fullName>
        <ecNumber evidence="2">2.7.6.5</ecNumber>
    </recommendedName>
</protein>
<dbReference type="PANTHER" id="PTHR21262:SF0">
    <property type="entry name" value="GTP DIPHOSPHOKINASE RSH3, CHLOROPLASTIC-RELATED"/>
    <property type="match status" value="1"/>
</dbReference>
<feature type="compositionally biased region" description="Polar residues" evidence="6">
    <location>
        <begin position="117"/>
        <end position="126"/>
    </location>
</feature>
<dbReference type="CDD" id="cd05399">
    <property type="entry name" value="NT_Rel-Spo_like"/>
    <property type="match status" value="1"/>
</dbReference>
<reference evidence="8 9" key="1">
    <citation type="journal article" date="2022" name="Nat. Plants">
        <title>Genomes of leafy and leafless Platanthera orchids illuminate the evolution of mycoheterotrophy.</title>
        <authorList>
            <person name="Li M.H."/>
            <person name="Liu K.W."/>
            <person name="Li Z."/>
            <person name="Lu H.C."/>
            <person name="Ye Q.L."/>
            <person name="Zhang D."/>
            <person name="Wang J.Y."/>
            <person name="Li Y.F."/>
            <person name="Zhong Z.M."/>
            <person name="Liu X."/>
            <person name="Yu X."/>
            <person name="Liu D.K."/>
            <person name="Tu X.D."/>
            <person name="Liu B."/>
            <person name="Hao Y."/>
            <person name="Liao X.Y."/>
            <person name="Jiang Y.T."/>
            <person name="Sun W.H."/>
            <person name="Chen J."/>
            <person name="Chen Y.Q."/>
            <person name="Ai Y."/>
            <person name="Zhai J.W."/>
            <person name="Wu S.S."/>
            <person name="Zhou Z."/>
            <person name="Hsiao Y.Y."/>
            <person name="Wu W.L."/>
            <person name="Chen Y.Y."/>
            <person name="Lin Y.F."/>
            <person name="Hsu J.L."/>
            <person name="Li C.Y."/>
            <person name="Wang Z.W."/>
            <person name="Zhao X."/>
            <person name="Zhong W.Y."/>
            <person name="Ma X.K."/>
            <person name="Ma L."/>
            <person name="Huang J."/>
            <person name="Chen G.Z."/>
            <person name="Huang M.Z."/>
            <person name="Huang L."/>
            <person name="Peng D.H."/>
            <person name="Luo Y.B."/>
            <person name="Zou S.Q."/>
            <person name="Chen S.P."/>
            <person name="Lan S."/>
            <person name="Tsai W.C."/>
            <person name="Van de Peer Y."/>
            <person name="Liu Z.J."/>
        </authorList>
    </citation>
    <scope>NUCLEOTIDE SEQUENCE [LARGE SCALE GENOMIC DNA]</scope>
    <source>
        <strain evidence="8">Lor288</strain>
    </source>
</reference>
<proteinExistence type="inferred from homology"/>
<evidence type="ECO:0000313" key="8">
    <source>
        <dbReference type="EMBL" id="KAK8971488.1"/>
    </source>
</evidence>
<keyword evidence="3" id="KW-0346">Stress response</keyword>
<feature type="compositionally biased region" description="Basic and acidic residues" evidence="6">
    <location>
        <begin position="145"/>
        <end position="156"/>
    </location>
</feature>
<keyword evidence="4" id="KW-0342">GTP-binding</keyword>
<dbReference type="SMART" id="SM00471">
    <property type="entry name" value="HDc"/>
    <property type="match status" value="1"/>
</dbReference>
<feature type="region of interest" description="Disordered" evidence="6">
    <location>
        <begin position="62"/>
        <end position="96"/>
    </location>
</feature>
<dbReference type="SUPFAM" id="SSF109604">
    <property type="entry name" value="HD-domain/PDEase-like"/>
    <property type="match status" value="1"/>
</dbReference>
<organism evidence="8 9">
    <name type="scientific">Platanthera guangdongensis</name>
    <dbReference type="NCBI Taxonomy" id="2320717"/>
    <lineage>
        <taxon>Eukaryota</taxon>
        <taxon>Viridiplantae</taxon>
        <taxon>Streptophyta</taxon>
        <taxon>Embryophyta</taxon>
        <taxon>Tracheophyta</taxon>
        <taxon>Spermatophyta</taxon>
        <taxon>Magnoliopsida</taxon>
        <taxon>Liliopsida</taxon>
        <taxon>Asparagales</taxon>
        <taxon>Orchidaceae</taxon>
        <taxon>Orchidoideae</taxon>
        <taxon>Orchideae</taxon>
        <taxon>Orchidinae</taxon>
        <taxon>Platanthera</taxon>
    </lineage>
</organism>
<feature type="compositionally biased region" description="Polar residues" evidence="6">
    <location>
        <begin position="165"/>
        <end position="180"/>
    </location>
</feature>
<comment type="similarity">
    <text evidence="1">Belongs to the RelA/SpoT family.</text>
</comment>
<gene>
    <name evidence="8" type="ORF">KSP40_PGU014281</name>
</gene>
<feature type="region of interest" description="Disordered" evidence="6">
    <location>
        <begin position="117"/>
        <end position="195"/>
    </location>
</feature>
<dbReference type="PANTHER" id="PTHR21262">
    <property type="entry name" value="GUANOSINE-3',5'-BIS DIPHOSPHATE 3'-PYROPHOSPHOHYDROLASE"/>
    <property type="match status" value="1"/>
</dbReference>
<dbReference type="InterPro" id="IPR043519">
    <property type="entry name" value="NT_sf"/>
</dbReference>
<dbReference type="InterPro" id="IPR003607">
    <property type="entry name" value="HD/PDEase_dom"/>
</dbReference>
<dbReference type="EMBL" id="JBBWWR010000001">
    <property type="protein sequence ID" value="KAK8971488.1"/>
    <property type="molecule type" value="Genomic_DNA"/>
</dbReference>
<dbReference type="PROSITE" id="PS50889">
    <property type="entry name" value="S4"/>
    <property type="match status" value="1"/>
</dbReference>
<evidence type="ECO:0000256" key="4">
    <source>
        <dbReference type="ARBA" id="ARBA00023134"/>
    </source>
</evidence>
<evidence type="ECO:0000256" key="1">
    <source>
        <dbReference type="ARBA" id="ARBA00007476"/>
    </source>
</evidence>
<dbReference type="SMART" id="SM00954">
    <property type="entry name" value="RelA_SpoT"/>
    <property type="match status" value="1"/>
</dbReference>
<keyword evidence="4" id="KW-0547">Nucleotide-binding</keyword>
<feature type="region of interest" description="Disordered" evidence="6">
    <location>
        <begin position="230"/>
        <end position="278"/>
    </location>
</feature>
<keyword evidence="9" id="KW-1185">Reference proteome</keyword>
<dbReference type="InterPro" id="IPR007685">
    <property type="entry name" value="RelA_SpoT"/>
</dbReference>
<evidence type="ECO:0000256" key="2">
    <source>
        <dbReference type="ARBA" id="ARBA00013251"/>
    </source>
</evidence>
<accession>A0ABR2N5Q5</accession>
<dbReference type="Gene3D" id="1.10.3210.10">
    <property type="entry name" value="Hypothetical protein af1432"/>
    <property type="match status" value="1"/>
</dbReference>
<evidence type="ECO:0000256" key="5">
    <source>
        <dbReference type="PROSITE-ProRule" id="PRU00182"/>
    </source>
</evidence>
<dbReference type="EC" id="2.7.6.5" evidence="2"/>
<feature type="domain" description="HD" evidence="7">
    <location>
        <begin position="477"/>
        <end position="581"/>
    </location>
</feature>
<feature type="compositionally biased region" description="Basic and acidic residues" evidence="6">
    <location>
        <begin position="85"/>
        <end position="96"/>
    </location>
</feature>
<dbReference type="InterPro" id="IPR006674">
    <property type="entry name" value="HD_domain"/>
</dbReference>
<dbReference type="Gene3D" id="3.30.460.10">
    <property type="entry name" value="Beta Polymerase, domain 2"/>
    <property type="match status" value="1"/>
</dbReference>
<dbReference type="Proteomes" id="UP001412067">
    <property type="component" value="Unassembled WGS sequence"/>
</dbReference>
<feature type="compositionally biased region" description="Low complexity" evidence="6">
    <location>
        <begin position="247"/>
        <end position="263"/>
    </location>
</feature>
<dbReference type="Pfam" id="PF13328">
    <property type="entry name" value="HD_4"/>
    <property type="match status" value="1"/>
</dbReference>
<dbReference type="CDD" id="cd00077">
    <property type="entry name" value="HDc"/>
    <property type="match status" value="1"/>
</dbReference>
<comment type="caution">
    <text evidence="8">The sequence shown here is derived from an EMBL/GenBank/DDBJ whole genome shotgun (WGS) entry which is preliminary data.</text>
</comment>
<evidence type="ECO:0000259" key="7">
    <source>
        <dbReference type="PROSITE" id="PS51831"/>
    </source>
</evidence>
<name>A0ABR2N5Q5_9ASPA</name>
<evidence type="ECO:0000256" key="3">
    <source>
        <dbReference type="ARBA" id="ARBA00023016"/>
    </source>
</evidence>